<dbReference type="SUPFAM" id="SSF52540">
    <property type="entry name" value="P-loop containing nucleoside triphosphate hydrolases"/>
    <property type="match status" value="1"/>
</dbReference>
<proteinExistence type="predicted"/>
<dbReference type="SMART" id="SM00382">
    <property type="entry name" value="AAA"/>
    <property type="match status" value="1"/>
</dbReference>
<dbReference type="GO" id="GO:0005524">
    <property type="term" value="F:ATP binding"/>
    <property type="evidence" value="ECO:0007669"/>
    <property type="project" value="InterPro"/>
</dbReference>
<keyword evidence="3" id="KW-1185">Reference proteome</keyword>
<dbReference type="AlphaFoldDB" id="A0A4S4KAL3"/>
<reference evidence="2 3" key="1">
    <citation type="submission" date="2019-02" db="EMBL/GenBank/DDBJ databases">
        <title>Genome sequencing of the rare red list fungi Phlebia centrifuga.</title>
        <authorList>
            <person name="Buettner E."/>
            <person name="Kellner H."/>
        </authorList>
    </citation>
    <scope>NUCLEOTIDE SEQUENCE [LARGE SCALE GENOMIC DNA]</scope>
    <source>
        <strain evidence="2 3">DSM 108282</strain>
    </source>
</reference>
<dbReference type="PANTHER" id="PTHR46411:SF3">
    <property type="entry name" value="AAA+ ATPASE DOMAIN-CONTAINING PROTEIN"/>
    <property type="match status" value="1"/>
</dbReference>
<dbReference type="GO" id="GO:0016887">
    <property type="term" value="F:ATP hydrolysis activity"/>
    <property type="evidence" value="ECO:0007669"/>
    <property type="project" value="InterPro"/>
</dbReference>
<dbReference type="Pfam" id="PF23232">
    <property type="entry name" value="AAA_lid_13"/>
    <property type="match status" value="1"/>
</dbReference>
<name>A0A4S4KAL3_9APHY</name>
<evidence type="ECO:0000259" key="1">
    <source>
        <dbReference type="SMART" id="SM00382"/>
    </source>
</evidence>
<accession>A0A4S4KAL3</accession>
<dbReference type="PANTHER" id="PTHR46411">
    <property type="entry name" value="FAMILY ATPASE, PUTATIVE-RELATED"/>
    <property type="match status" value="1"/>
</dbReference>
<protein>
    <recommendedName>
        <fullName evidence="1">AAA+ ATPase domain-containing protein</fullName>
    </recommendedName>
</protein>
<dbReference type="Proteomes" id="UP000309038">
    <property type="component" value="Unassembled WGS sequence"/>
</dbReference>
<evidence type="ECO:0000313" key="3">
    <source>
        <dbReference type="Proteomes" id="UP000309038"/>
    </source>
</evidence>
<dbReference type="InterPro" id="IPR003593">
    <property type="entry name" value="AAA+_ATPase"/>
</dbReference>
<dbReference type="EMBL" id="SGPJ01000370">
    <property type="protein sequence ID" value="THG94986.1"/>
    <property type="molecule type" value="Genomic_DNA"/>
</dbReference>
<feature type="domain" description="AAA+ ATPase" evidence="1">
    <location>
        <begin position="128"/>
        <end position="256"/>
    </location>
</feature>
<dbReference type="InterPro" id="IPR027417">
    <property type="entry name" value="P-loop_NTPase"/>
</dbReference>
<dbReference type="Pfam" id="PF00004">
    <property type="entry name" value="AAA"/>
    <property type="match status" value="1"/>
</dbReference>
<organism evidence="2 3">
    <name type="scientific">Hermanssonia centrifuga</name>
    <dbReference type="NCBI Taxonomy" id="98765"/>
    <lineage>
        <taxon>Eukaryota</taxon>
        <taxon>Fungi</taxon>
        <taxon>Dikarya</taxon>
        <taxon>Basidiomycota</taxon>
        <taxon>Agaricomycotina</taxon>
        <taxon>Agaricomycetes</taxon>
        <taxon>Polyporales</taxon>
        <taxon>Meruliaceae</taxon>
        <taxon>Hermanssonia</taxon>
    </lineage>
</organism>
<sequence>MNIKSRIILDREKYIQYSQGDAMPPPMKRDLDGNLLDRKVLDSKGDVRRADMTEEEFLLMPAKLYGFSLGDRKWFVFNVDDVEDIQWNPEAFDRLDIPGNKKEIVQTLIESHTQKVAAFDDFVPGKGLGLIFALHGPPGVGKTLTAEATSEVARSPLYMVGAGDLGTTAHDLDSALSTLFALASTWKAIVLIDEADVFLERRDVHDLVRNSMVAVFLRQLDRYYTGILILTTNRLETIDHAMKSRIHVSLRYEPLSIETRERLWQAFLKKAGLQSDEGNIIDAKLMRELCQRPLNGREIKNIIKTATIFASYHGRTVDVQDVLRVVQTTDDLSEVMEEHR</sequence>
<dbReference type="InterPro" id="IPR003959">
    <property type="entry name" value="ATPase_AAA_core"/>
</dbReference>
<gene>
    <name evidence="2" type="ORF">EW026_g6585</name>
</gene>
<dbReference type="InterPro" id="IPR056599">
    <property type="entry name" value="AAA_lid_fung"/>
</dbReference>
<evidence type="ECO:0000313" key="2">
    <source>
        <dbReference type="EMBL" id="THG94986.1"/>
    </source>
</evidence>
<comment type="caution">
    <text evidence="2">The sequence shown here is derived from an EMBL/GenBank/DDBJ whole genome shotgun (WGS) entry which is preliminary data.</text>
</comment>
<dbReference type="Gene3D" id="3.40.50.300">
    <property type="entry name" value="P-loop containing nucleotide triphosphate hydrolases"/>
    <property type="match status" value="1"/>
</dbReference>